<dbReference type="RefSeq" id="XP_056472567.1">
    <property type="nucleotide sequence ID" value="XM_056621761.1"/>
</dbReference>
<dbReference type="Proteomes" id="UP001149074">
    <property type="component" value="Unassembled WGS sequence"/>
</dbReference>
<feature type="region of interest" description="Disordered" evidence="1">
    <location>
        <begin position="31"/>
        <end position="79"/>
    </location>
</feature>
<reference evidence="2" key="1">
    <citation type="submission" date="2022-11" db="EMBL/GenBank/DDBJ databases">
        <authorList>
            <person name="Petersen C."/>
        </authorList>
    </citation>
    <scope>NUCLEOTIDE SEQUENCE</scope>
    <source>
        <strain evidence="2">IBT 30761</strain>
    </source>
</reference>
<name>A0A9W9K2T8_9EURO</name>
<accession>A0A9W9K2T8</accession>
<dbReference type="GeneID" id="81360740"/>
<reference evidence="2" key="2">
    <citation type="journal article" date="2023" name="IMA Fungus">
        <title>Comparative genomic study of the Penicillium genus elucidates a diverse pangenome and 15 lateral gene transfer events.</title>
        <authorList>
            <person name="Petersen C."/>
            <person name="Sorensen T."/>
            <person name="Nielsen M.R."/>
            <person name="Sondergaard T.E."/>
            <person name="Sorensen J.L."/>
            <person name="Fitzpatrick D.A."/>
            <person name="Frisvad J.C."/>
            <person name="Nielsen K.L."/>
        </authorList>
    </citation>
    <scope>NUCLEOTIDE SEQUENCE</scope>
    <source>
        <strain evidence="2">IBT 30761</strain>
    </source>
</reference>
<gene>
    <name evidence="2" type="ORF">N7532_009270</name>
</gene>
<evidence type="ECO:0000313" key="3">
    <source>
        <dbReference type="Proteomes" id="UP001149074"/>
    </source>
</evidence>
<evidence type="ECO:0000313" key="2">
    <source>
        <dbReference type="EMBL" id="KAJ5090586.1"/>
    </source>
</evidence>
<comment type="caution">
    <text evidence="2">The sequence shown here is derived from an EMBL/GenBank/DDBJ whole genome shotgun (WGS) entry which is preliminary data.</text>
</comment>
<sequence length="100" mass="10688">MPTMTSRVQLPALRTRVMEPTRIIVDAARSNEQTGMQAHGGPCQAQLGIRGSRRRPFTRSLGEGDCVGETMRSTPHDWGKSSAFAELGLSGPRVAAPALG</sequence>
<organism evidence="2 3">
    <name type="scientific">Penicillium argentinense</name>
    <dbReference type="NCBI Taxonomy" id="1131581"/>
    <lineage>
        <taxon>Eukaryota</taxon>
        <taxon>Fungi</taxon>
        <taxon>Dikarya</taxon>
        <taxon>Ascomycota</taxon>
        <taxon>Pezizomycotina</taxon>
        <taxon>Eurotiomycetes</taxon>
        <taxon>Eurotiomycetidae</taxon>
        <taxon>Eurotiales</taxon>
        <taxon>Aspergillaceae</taxon>
        <taxon>Penicillium</taxon>
    </lineage>
</organism>
<evidence type="ECO:0000256" key="1">
    <source>
        <dbReference type="SAM" id="MobiDB-lite"/>
    </source>
</evidence>
<dbReference type="EMBL" id="JAPQKI010000009">
    <property type="protein sequence ID" value="KAJ5090586.1"/>
    <property type="molecule type" value="Genomic_DNA"/>
</dbReference>
<dbReference type="AlphaFoldDB" id="A0A9W9K2T8"/>
<protein>
    <submittedName>
        <fullName evidence="2">Uncharacterized protein</fullName>
    </submittedName>
</protein>
<keyword evidence="3" id="KW-1185">Reference proteome</keyword>
<proteinExistence type="predicted"/>